<gene>
    <name evidence="1" type="ORF">HPP92_011919</name>
</gene>
<organism evidence="1 2">
    <name type="scientific">Vanilla planifolia</name>
    <name type="common">Vanilla</name>
    <dbReference type="NCBI Taxonomy" id="51239"/>
    <lineage>
        <taxon>Eukaryota</taxon>
        <taxon>Viridiplantae</taxon>
        <taxon>Streptophyta</taxon>
        <taxon>Embryophyta</taxon>
        <taxon>Tracheophyta</taxon>
        <taxon>Spermatophyta</taxon>
        <taxon>Magnoliopsida</taxon>
        <taxon>Liliopsida</taxon>
        <taxon>Asparagales</taxon>
        <taxon>Orchidaceae</taxon>
        <taxon>Vanilloideae</taxon>
        <taxon>Vanilleae</taxon>
        <taxon>Vanilla</taxon>
    </lineage>
</organism>
<keyword evidence="2" id="KW-1185">Reference proteome</keyword>
<reference evidence="1 2" key="1">
    <citation type="journal article" date="2020" name="Nat. Food">
        <title>A phased Vanilla planifolia genome enables genetic improvement of flavour and production.</title>
        <authorList>
            <person name="Hasing T."/>
            <person name="Tang H."/>
            <person name="Brym M."/>
            <person name="Khazi F."/>
            <person name="Huang T."/>
            <person name="Chambers A.H."/>
        </authorList>
    </citation>
    <scope>NUCLEOTIDE SEQUENCE [LARGE SCALE GENOMIC DNA]</scope>
    <source>
        <tissue evidence="1">Leaf</tissue>
    </source>
</reference>
<comment type="caution">
    <text evidence="1">The sequence shown here is derived from an EMBL/GenBank/DDBJ whole genome shotgun (WGS) entry which is preliminary data.</text>
</comment>
<protein>
    <submittedName>
        <fullName evidence="1">Uncharacterized protein</fullName>
    </submittedName>
</protein>
<dbReference type="EMBL" id="JADCNL010000005">
    <property type="protein sequence ID" value="KAG0481061.1"/>
    <property type="molecule type" value="Genomic_DNA"/>
</dbReference>
<name>A0A835V2U6_VANPL</name>
<evidence type="ECO:0000313" key="2">
    <source>
        <dbReference type="Proteomes" id="UP000636800"/>
    </source>
</evidence>
<dbReference type="AlphaFoldDB" id="A0A835V2U6"/>
<dbReference type="Proteomes" id="UP000636800">
    <property type="component" value="Chromosome 5"/>
</dbReference>
<accession>A0A835V2U6</accession>
<sequence length="108" mass="12333">MATVGSRVSWRVAVGECRREARDEGRRASADTIWCLTTSLAEGSERKRAISESGSRLWSPVASEEDHMLMRRRRVRFGTRSVERRGCMVAGQMLLPESSQRCMEERSR</sequence>
<evidence type="ECO:0000313" key="1">
    <source>
        <dbReference type="EMBL" id="KAG0481061.1"/>
    </source>
</evidence>
<proteinExistence type="predicted"/>
<dbReference type="OrthoDB" id="674604at2759"/>